<dbReference type="Pfam" id="PF00001">
    <property type="entry name" value="7tm_1"/>
    <property type="match status" value="1"/>
</dbReference>
<evidence type="ECO:0000256" key="12">
    <source>
        <dbReference type="SAM" id="Phobius"/>
    </source>
</evidence>
<sequence length="338" mass="36861">MANHTAVPEDEYDVLIDGDLSSGEGDPCDRSGAAVLSAQQAAQLCSALFMVGLLANGWLLFILIKYKGLRHVENIYFLNVALSNLCFLLPLPFWAAAAWPRSVCGVLLALQSFGLHGEALFTVLLTVHASRVRGLSSALRTATWGVIMALLAWLTAFLVTLPELVFYKPPRDEQSSLCSISSPHFLPAEETSWKRVLTLKMNAVVLVFPLLVLLGGCLGKRSGEEQRERSGLVRAVAVVFLLMWLPYNIVLFLSAFKECFSLRGCQSDSRLDAGARVAKVIGTAHCWVNPPLYALLDPPLRSRLCGLLPRRGHSPPRPGGGESARGPLRGSQDRSTRL</sequence>
<dbReference type="AlphaFoldDB" id="G5ANP3"/>
<dbReference type="OrthoDB" id="9802979at2759"/>
<dbReference type="SUPFAM" id="SSF81321">
    <property type="entry name" value="Family A G protein-coupled receptor-like"/>
    <property type="match status" value="1"/>
</dbReference>
<evidence type="ECO:0000256" key="4">
    <source>
        <dbReference type="ARBA" id="ARBA00022989"/>
    </source>
</evidence>
<feature type="transmembrane region" description="Helical" evidence="12">
    <location>
        <begin position="41"/>
        <end position="64"/>
    </location>
</feature>
<dbReference type="InterPro" id="IPR000276">
    <property type="entry name" value="GPCR_Rhodpsn"/>
</dbReference>
<evidence type="ECO:0000256" key="5">
    <source>
        <dbReference type="ARBA" id="ARBA00023040"/>
    </source>
</evidence>
<dbReference type="InterPro" id="IPR017452">
    <property type="entry name" value="GPCR_Rhodpsn_7TM"/>
</dbReference>
<dbReference type="GO" id="GO:0009897">
    <property type="term" value="C:external side of plasma membrane"/>
    <property type="evidence" value="ECO:0007669"/>
    <property type="project" value="TreeGrafter"/>
</dbReference>
<dbReference type="PROSITE" id="PS50262">
    <property type="entry name" value="G_PROTEIN_RECEP_F1_2"/>
    <property type="match status" value="1"/>
</dbReference>
<dbReference type="GO" id="GO:0019957">
    <property type="term" value="F:C-C chemokine binding"/>
    <property type="evidence" value="ECO:0007669"/>
    <property type="project" value="TreeGrafter"/>
</dbReference>
<dbReference type="Proteomes" id="UP000694906">
    <property type="component" value="Unplaced"/>
</dbReference>
<reference evidence="17" key="2">
    <citation type="submission" date="2025-04" db="UniProtKB">
        <authorList>
            <consortium name="RefSeq"/>
        </authorList>
    </citation>
    <scope>IDENTIFICATION</scope>
</reference>
<evidence type="ECO:0000313" key="14">
    <source>
        <dbReference type="EMBL" id="EHA98653.1"/>
    </source>
</evidence>
<proteinExistence type="predicted"/>
<dbReference type="Proteomes" id="UP000006813">
    <property type="component" value="Unassembled WGS sequence"/>
</dbReference>
<feature type="region of interest" description="Disordered" evidence="11">
    <location>
        <begin position="310"/>
        <end position="338"/>
    </location>
</feature>
<feature type="transmembrane region" description="Helical" evidence="12">
    <location>
        <begin position="231"/>
        <end position="256"/>
    </location>
</feature>
<dbReference type="PRINTS" id="PR00237">
    <property type="entry name" value="GPCRRHODOPSN"/>
</dbReference>
<evidence type="ECO:0000256" key="10">
    <source>
        <dbReference type="ARBA" id="ARBA00023224"/>
    </source>
</evidence>
<evidence type="ECO:0000313" key="15">
    <source>
        <dbReference type="Proteomes" id="UP000006813"/>
    </source>
</evidence>
<gene>
    <name evidence="17" type="primary">Ccrl2</name>
    <name evidence="14" type="ORF">GW7_21461</name>
</gene>
<evidence type="ECO:0000313" key="17">
    <source>
        <dbReference type="RefSeq" id="XP_012924848.1"/>
    </source>
</evidence>
<dbReference type="eggNOG" id="KOG3656">
    <property type="taxonomic scope" value="Eukaryota"/>
</dbReference>
<dbReference type="InterPro" id="IPR000355">
    <property type="entry name" value="Chemokine_rcpt"/>
</dbReference>
<dbReference type="GO" id="GO:0016493">
    <property type="term" value="F:C-C chemokine receptor activity"/>
    <property type="evidence" value="ECO:0007669"/>
    <property type="project" value="TreeGrafter"/>
</dbReference>
<dbReference type="InterPro" id="IPR050119">
    <property type="entry name" value="CCR1-9-like"/>
</dbReference>
<dbReference type="GO" id="GO:0005737">
    <property type="term" value="C:cytoplasm"/>
    <property type="evidence" value="ECO:0007669"/>
    <property type="project" value="TreeGrafter"/>
</dbReference>
<dbReference type="GO" id="GO:0060326">
    <property type="term" value="P:cell chemotaxis"/>
    <property type="evidence" value="ECO:0007669"/>
    <property type="project" value="TreeGrafter"/>
</dbReference>
<dbReference type="PRINTS" id="PR00657">
    <property type="entry name" value="CCCHEMOKINER"/>
</dbReference>
<accession>G5ANP3</accession>
<dbReference type="STRING" id="10181.G5ANP3"/>
<evidence type="ECO:0000256" key="8">
    <source>
        <dbReference type="ARBA" id="ARBA00023170"/>
    </source>
</evidence>
<dbReference type="CDD" id="cd15171">
    <property type="entry name" value="7tmA_CCRL2"/>
    <property type="match status" value="1"/>
</dbReference>
<keyword evidence="6 12" id="KW-0472">Membrane</keyword>
<dbReference type="PANTHER" id="PTHR10489">
    <property type="entry name" value="CELL ADHESION MOLECULE"/>
    <property type="match status" value="1"/>
</dbReference>
<keyword evidence="3 12" id="KW-0812">Transmembrane</keyword>
<dbReference type="GO" id="GO:0007204">
    <property type="term" value="P:positive regulation of cytosolic calcium ion concentration"/>
    <property type="evidence" value="ECO:0007669"/>
    <property type="project" value="TreeGrafter"/>
</dbReference>
<dbReference type="GO" id="GO:0019722">
    <property type="term" value="P:calcium-mediated signaling"/>
    <property type="evidence" value="ECO:0007669"/>
    <property type="project" value="TreeGrafter"/>
</dbReference>
<evidence type="ECO:0000256" key="2">
    <source>
        <dbReference type="ARBA" id="ARBA00022475"/>
    </source>
</evidence>
<evidence type="ECO:0000256" key="6">
    <source>
        <dbReference type="ARBA" id="ARBA00023136"/>
    </source>
</evidence>
<keyword evidence="8 14" id="KW-0675">Receptor</keyword>
<evidence type="ECO:0000256" key="3">
    <source>
        <dbReference type="ARBA" id="ARBA00022692"/>
    </source>
</evidence>
<evidence type="ECO:0000256" key="1">
    <source>
        <dbReference type="ARBA" id="ARBA00004651"/>
    </source>
</evidence>
<evidence type="ECO:0000256" key="7">
    <source>
        <dbReference type="ARBA" id="ARBA00023157"/>
    </source>
</evidence>
<feature type="transmembrane region" description="Helical" evidence="12">
    <location>
        <begin position="141"/>
        <end position="161"/>
    </location>
</feature>
<keyword evidence="10" id="KW-0807">Transducer</keyword>
<keyword evidence="2" id="KW-1003">Cell membrane</keyword>
<dbReference type="RefSeq" id="XP_012924848.1">
    <property type="nucleotide sequence ID" value="XM_013069394.2"/>
</dbReference>
<evidence type="ECO:0000259" key="13">
    <source>
        <dbReference type="PROSITE" id="PS50262"/>
    </source>
</evidence>
<keyword evidence="4 12" id="KW-1133">Transmembrane helix</keyword>
<dbReference type="Gene3D" id="1.20.1070.10">
    <property type="entry name" value="Rhodopsin 7-helix transmembrane proteins"/>
    <property type="match status" value="1"/>
</dbReference>
<dbReference type="OMA" id="FYKPQME"/>
<keyword evidence="7" id="KW-1015">Disulfide bond</keyword>
<keyword evidence="16" id="KW-1185">Reference proteome</keyword>
<dbReference type="GeneID" id="101722915"/>
<evidence type="ECO:0000256" key="11">
    <source>
        <dbReference type="SAM" id="MobiDB-lite"/>
    </source>
</evidence>
<dbReference type="EMBL" id="JH166228">
    <property type="protein sequence ID" value="EHA98653.1"/>
    <property type="molecule type" value="Genomic_DNA"/>
</dbReference>
<dbReference type="CTD" id="9034"/>
<feature type="transmembrane region" description="Helical" evidence="12">
    <location>
        <begin position="105"/>
        <end position="129"/>
    </location>
</feature>
<feature type="transmembrane region" description="Helical" evidence="12">
    <location>
        <begin position="76"/>
        <end position="99"/>
    </location>
</feature>
<feature type="domain" description="G-protein coupled receptors family 1 profile" evidence="13">
    <location>
        <begin position="55"/>
        <end position="293"/>
    </location>
</feature>
<organism evidence="14 15">
    <name type="scientific">Heterocephalus glaber</name>
    <name type="common">Naked mole rat</name>
    <dbReference type="NCBI Taxonomy" id="10181"/>
    <lineage>
        <taxon>Eukaryota</taxon>
        <taxon>Metazoa</taxon>
        <taxon>Chordata</taxon>
        <taxon>Craniata</taxon>
        <taxon>Vertebrata</taxon>
        <taxon>Euteleostomi</taxon>
        <taxon>Mammalia</taxon>
        <taxon>Eutheria</taxon>
        <taxon>Euarchontoglires</taxon>
        <taxon>Glires</taxon>
        <taxon>Rodentia</taxon>
        <taxon>Hystricomorpha</taxon>
        <taxon>Bathyergidae</taxon>
        <taxon>Heterocephalus</taxon>
    </lineage>
</organism>
<keyword evidence="5" id="KW-0297">G-protein coupled receptor</keyword>
<keyword evidence="9" id="KW-0325">Glycoprotein</keyword>
<feature type="transmembrane region" description="Helical" evidence="12">
    <location>
        <begin position="201"/>
        <end position="219"/>
    </location>
</feature>
<dbReference type="GO" id="GO:0006955">
    <property type="term" value="P:immune response"/>
    <property type="evidence" value="ECO:0007669"/>
    <property type="project" value="TreeGrafter"/>
</dbReference>
<dbReference type="Bgee" id="ENSHGLG00000021254">
    <property type="expression patterns" value="Expressed in liver and 5 other cell types or tissues"/>
</dbReference>
<comment type="subcellular location">
    <subcellularLocation>
        <location evidence="1">Cell membrane</location>
        <topology evidence="1">Multi-pass membrane protein</topology>
    </subcellularLocation>
</comment>
<dbReference type="GO" id="GO:0006954">
    <property type="term" value="P:inflammatory response"/>
    <property type="evidence" value="ECO:0007669"/>
    <property type="project" value="TreeGrafter"/>
</dbReference>
<evidence type="ECO:0000313" key="16">
    <source>
        <dbReference type="Proteomes" id="UP000694906"/>
    </source>
</evidence>
<dbReference type="KEGG" id="hgl:101722915"/>
<reference evidence="14 15" key="1">
    <citation type="journal article" date="2011" name="Nature">
        <title>Genome sequencing reveals insights into physiology and longevity of the naked mole rat.</title>
        <authorList>
            <person name="Kim E.B."/>
            <person name="Fang X."/>
            <person name="Fushan A.A."/>
            <person name="Huang Z."/>
            <person name="Lobanov A.V."/>
            <person name="Han L."/>
            <person name="Marino S.M."/>
            <person name="Sun X."/>
            <person name="Turanov A.A."/>
            <person name="Yang P."/>
            <person name="Yim S.H."/>
            <person name="Zhao X."/>
            <person name="Kasaikina M.V."/>
            <person name="Stoletzki N."/>
            <person name="Peng C."/>
            <person name="Polak P."/>
            <person name="Xiong Z."/>
            <person name="Kiezun A."/>
            <person name="Zhu Y."/>
            <person name="Chen Y."/>
            <person name="Kryukov G.V."/>
            <person name="Zhang Q."/>
            <person name="Peshkin L."/>
            <person name="Yang L."/>
            <person name="Bronson R.T."/>
            <person name="Buffenstein R."/>
            <person name="Wang B."/>
            <person name="Han C."/>
            <person name="Li Q."/>
            <person name="Chen L."/>
            <person name="Zhao W."/>
            <person name="Sunyaev S.R."/>
            <person name="Park T.J."/>
            <person name="Zhang G."/>
            <person name="Wang J."/>
            <person name="Gladyshev V.N."/>
        </authorList>
    </citation>
    <scope>NUCLEOTIDE SEQUENCE [LARGE SCALE GENOMIC DNA]</scope>
</reference>
<dbReference type="InParanoid" id="G5ANP3"/>
<protein>
    <submittedName>
        <fullName evidence="14 17">C-C chemokine receptor-like 2</fullName>
    </submittedName>
</protein>
<name>G5ANP3_HETGA</name>
<evidence type="ECO:0000256" key="9">
    <source>
        <dbReference type="ARBA" id="ARBA00023180"/>
    </source>
</evidence>
<dbReference type="PANTHER" id="PTHR10489:SF655">
    <property type="entry name" value="C-C CHEMOKINE RECEPTOR-LIKE 2"/>
    <property type="match status" value="1"/>
</dbReference>